<dbReference type="AlphaFoldDB" id="A0A8H3IYH1"/>
<feature type="region of interest" description="Disordered" evidence="1">
    <location>
        <begin position="202"/>
        <end position="424"/>
    </location>
</feature>
<evidence type="ECO:0000256" key="1">
    <source>
        <dbReference type="SAM" id="MobiDB-lite"/>
    </source>
</evidence>
<name>A0A8H3IYH1_9LECA</name>
<comment type="caution">
    <text evidence="2">The sequence shown here is derived from an EMBL/GenBank/DDBJ whole genome shotgun (WGS) entry which is preliminary data.</text>
</comment>
<dbReference type="Proteomes" id="UP000664521">
    <property type="component" value="Unassembled WGS sequence"/>
</dbReference>
<dbReference type="EMBL" id="CAJPDS010000072">
    <property type="protein sequence ID" value="CAF9934025.1"/>
    <property type="molecule type" value="Genomic_DNA"/>
</dbReference>
<dbReference type="OrthoDB" id="4204700at2759"/>
<accession>A0A8H3IYH1</accession>
<feature type="compositionally biased region" description="Low complexity" evidence="1">
    <location>
        <begin position="370"/>
        <end position="388"/>
    </location>
</feature>
<feature type="compositionally biased region" description="Basic and acidic residues" evidence="1">
    <location>
        <begin position="307"/>
        <end position="317"/>
    </location>
</feature>
<sequence>MVLEEVASDPDLYSSYDESPKSTVQTPQTDLSRLPLPIPFAGLWGYSTAKLQKGIASGQAKAGTILGRPVTPAEADAISYHFAKGYRYASCGIPIGAAAGLLGAVATADEMRWPLFTRKMADSSGWNFDKETQSLTFAGRQLAKGAWLRPTIIGLKGFTYVNIGIFFGASLAASYAAAVSAVGKYRDPRLEVLIGKMMDSANQKTGDLTKPIPPPRGEATQGRSDPFGQGDRTAGELWRDHRRAIGRKDDDASPTAGNDDFFNDEVERPGGNDSMLTDSQIQAQQRRQRPSPRRSSTDNRASTFQMEKTERQPRSFSDDFDVTSPSAEDQSPTSTPSSGESAWDRIRRENASSNSSDSKAGRPQGRDPFQQEQQEGSTTGESFTFSSSDSERVYAKAEAQKHFDERVEQERRGEDFGSGRGRRW</sequence>
<protein>
    <submittedName>
        <fullName evidence="2">Uncharacterized protein</fullName>
    </submittedName>
</protein>
<feature type="compositionally biased region" description="Basic and acidic residues" evidence="1">
    <location>
        <begin position="389"/>
        <end position="417"/>
    </location>
</feature>
<feature type="compositionally biased region" description="Polar residues" evidence="1">
    <location>
        <begin position="21"/>
        <end position="30"/>
    </location>
</feature>
<organism evidence="2 3">
    <name type="scientific">Heterodermia speciosa</name>
    <dbReference type="NCBI Taxonomy" id="116794"/>
    <lineage>
        <taxon>Eukaryota</taxon>
        <taxon>Fungi</taxon>
        <taxon>Dikarya</taxon>
        <taxon>Ascomycota</taxon>
        <taxon>Pezizomycotina</taxon>
        <taxon>Lecanoromycetes</taxon>
        <taxon>OSLEUM clade</taxon>
        <taxon>Lecanoromycetidae</taxon>
        <taxon>Caliciales</taxon>
        <taxon>Physciaceae</taxon>
        <taxon>Heterodermia</taxon>
    </lineage>
</organism>
<gene>
    <name evidence="2" type="ORF">HETSPECPRED_009079</name>
</gene>
<evidence type="ECO:0000313" key="2">
    <source>
        <dbReference type="EMBL" id="CAF9934025.1"/>
    </source>
</evidence>
<reference evidence="2" key="1">
    <citation type="submission" date="2021-03" db="EMBL/GenBank/DDBJ databases">
        <authorList>
            <person name="Tagirdzhanova G."/>
        </authorList>
    </citation>
    <scope>NUCLEOTIDE SEQUENCE</scope>
</reference>
<feature type="compositionally biased region" description="Polar residues" evidence="1">
    <location>
        <begin position="323"/>
        <end position="340"/>
    </location>
</feature>
<feature type="region of interest" description="Disordered" evidence="1">
    <location>
        <begin position="1"/>
        <end position="30"/>
    </location>
</feature>
<keyword evidence="3" id="KW-1185">Reference proteome</keyword>
<proteinExistence type="predicted"/>
<evidence type="ECO:0000313" key="3">
    <source>
        <dbReference type="Proteomes" id="UP000664521"/>
    </source>
</evidence>